<dbReference type="Pfam" id="PF00067">
    <property type="entry name" value="p450"/>
    <property type="match status" value="1"/>
</dbReference>
<accession>A0A939BT09</accession>
<dbReference type="PRINTS" id="PR00385">
    <property type="entry name" value="P450"/>
</dbReference>
<dbReference type="EMBL" id="JAFBEB010000001">
    <property type="protein sequence ID" value="MBM7589024.1"/>
    <property type="molecule type" value="Genomic_DNA"/>
</dbReference>
<proteinExistence type="inferred from homology"/>
<evidence type="ECO:0000256" key="7">
    <source>
        <dbReference type="RuleBase" id="RU000461"/>
    </source>
</evidence>
<evidence type="ECO:0000256" key="2">
    <source>
        <dbReference type="ARBA" id="ARBA00022617"/>
    </source>
</evidence>
<dbReference type="Gene3D" id="1.10.630.10">
    <property type="entry name" value="Cytochrome P450"/>
    <property type="match status" value="1"/>
</dbReference>
<organism evidence="8 9">
    <name type="scientific">Brevibacillus fulvus</name>
    <dbReference type="NCBI Taxonomy" id="1125967"/>
    <lineage>
        <taxon>Bacteria</taxon>
        <taxon>Bacillati</taxon>
        <taxon>Bacillota</taxon>
        <taxon>Bacilli</taxon>
        <taxon>Bacillales</taxon>
        <taxon>Paenibacillaceae</taxon>
        <taxon>Brevibacillus</taxon>
    </lineage>
</organism>
<dbReference type="PANTHER" id="PTHR46696:SF1">
    <property type="entry name" value="CYTOCHROME P450 YJIB-RELATED"/>
    <property type="match status" value="1"/>
</dbReference>
<dbReference type="CDD" id="cd11032">
    <property type="entry name" value="P450_EryK-like"/>
    <property type="match status" value="1"/>
</dbReference>
<evidence type="ECO:0000256" key="3">
    <source>
        <dbReference type="ARBA" id="ARBA00022723"/>
    </source>
</evidence>
<evidence type="ECO:0000313" key="8">
    <source>
        <dbReference type="EMBL" id="MBM7589024.1"/>
    </source>
</evidence>
<dbReference type="AlphaFoldDB" id="A0A939BT09"/>
<evidence type="ECO:0000256" key="6">
    <source>
        <dbReference type="ARBA" id="ARBA00023033"/>
    </source>
</evidence>
<evidence type="ECO:0000256" key="5">
    <source>
        <dbReference type="ARBA" id="ARBA00023004"/>
    </source>
</evidence>
<keyword evidence="6 7" id="KW-0503">Monooxygenase</keyword>
<reference evidence="8" key="1">
    <citation type="submission" date="2021-01" db="EMBL/GenBank/DDBJ databases">
        <title>Genomic Encyclopedia of Type Strains, Phase IV (KMG-IV): sequencing the most valuable type-strain genomes for metagenomic binning, comparative biology and taxonomic classification.</title>
        <authorList>
            <person name="Goeker M."/>
        </authorList>
    </citation>
    <scope>NUCLEOTIDE SEQUENCE</scope>
    <source>
        <strain evidence="8">DSM 25523</strain>
    </source>
</reference>
<sequence>MELSEQPKLSGLAIPVKALATADKKLNPFPWFKEMRQTQPISFDQHRQCWDLFRYDDILAVLKNPQTFSSARPAVGAVLLGSILSMDPPKHNQMRAIVSKAFTPRSIAELAPRITQITEELLHQAKGKQQIDLVKEISTPLPVIVIAELLGVPPEDRKLFKDWSDVIAETVEDDSEATIKRFMERRGRTRQELDQYFMQVVAERRKQPRNDLITKLVEAELDGQKLQDEEIMEFCIVLLAAGNETTTNLITNAVRLFTERPELQEKLRQEPQLMETAVEEVLRFYSPILAMNRYATEDVQLNGQQIKKGQQVVTWIASANRDEQKFSDAEQFVADRSPNHHLAFGHGIHFCLGAPLARLEANIALPLILKHFHQLELVPGSDLKPIPSTFVYGVKSLPIQFKPGTTFH</sequence>
<gene>
    <name evidence="8" type="ORF">JOD01_000610</name>
</gene>
<dbReference type="PRINTS" id="PR00359">
    <property type="entry name" value="BP450"/>
</dbReference>
<evidence type="ECO:0000256" key="1">
    <source>
        <dbReference type="ARBA" id="ARBA00010617"/>
    </source>
</evidence>
<dbReference type="Proteomes" id="UP000717624">
    <property type="component" value="Unassembled WGS sequence"/>
</dbReference>
<dbReference type="PANTHER" id="PTHR46696">
    <property type="entry name" value="P450, PUTATIVE (EUROFUNG)-RELATED"/>
    <property type="match status" value="1"/>
</dbReference>
<name>A0A939BT09_9BACL</name>
<keyword evidence="2 7" id="KW-0349">Heme</keyword>
<dbReference type="InterPro" id="IPR017972">
    <property type="entry name" value="Cyt_P450_CS"/>
</dbReference>
<keyword evidence="3 7" id="KW-0479">Metal-binding</keyword>
<dbReference type="GO" id="GO:0004497">
    <property type="term" value="F:monooxygenase activity"/>
    <property type="evidence" value="ECO:0007669"/>
    <property type="project" value="UniProtKB-KW"/>
</dbReference>
<dbReference type="GO" id="GO:0005506">
    <property type="term" value="F:iron ion binding"/>
    <property type="evidence" value="ECO:0007669"/>
    <property type="project" value="InterPro"/>
</dbReference>
<comment type="caution">
    <text evidence="8">The sequence shown here is derived from an EMBL/GenBank/DDBJ whole genome shotgun (WGS) entry which is preliminary data.</text>
</comment>
<evidence type="ECO:0000256" key="4">
    <source>
        <dbReference type="ARBA" id="ARBA00023002"/>
    </source>
</evidence>
<dbReference type="FunFam" id="1.10.630.10:FF:000018">
    <property type="entry name" value="Cytochrome P450 monooxygenase"/>
    <property type="match status" value="1"/>
</dbReference>
<dbReference type="GO" id="GO:0020037">
    <property type="term" value="F:heme binding"/>
    <property type="evidence" value="ECO:0007669"/>
    <property type="project" value="InterPro"/>
</dbReference>
<protein>
    <submittedName>
        <fullName evidence="8">Cytochrome P450</fullName>
    </submittedName>
</protein>
<dbReference type="InterPro" id="IPR036396">
    <property type="entry name" value="Cyt_P450_sf"/>
</dbReference>
<keyword evidence="9" id="KW-1185">Reference proteome</keyword>
<comment type="similarity">
    <text evidence="1 7">Belongs to the cytochrome P450 family.</text>
</comment>
<dbReference type="PROSITE" id="PS00086">
    <property type="entry name" value="CYTOCHROME_P450"/>
    <property type="match status" value="1"/>
</dbReference>
<dbReference type="InterPro" id="IPR001128">
    <property type="entry name" value="Cyt_P450"/>
</dbReference>
<dbReference type="GO" id="GO:0016705">
    <property type="term" value="F:oxidoreductase activity, acting on paired donors, with incorporation or reduction of molecular oxygen"/>
    <property type="evidence" value="ECO:0007669"/>
    <property type="project" value="InterPro"/>
</dbReference>
<keyword evidence="5 7" id="KW-0408">Iron</keyword>
<dbReference type="InterPro" id="IPR002397">
    <property type="entry name" value="Cyt_P450_B"/>
</dbReference>
<evidence type="ECO:0000313" key="9">
    <source>
        <dbReference type="Proteomes" id="UP000717624"/>
    </source>
</evidence>
<dbReference type="RefSeq" id="WP_338028510.1">
    <property type="nucleotide sequence ID" value="NZ_BAABIN010000009.1"/>
</dbReference>
<keyword evidence="4 7" id="KW-0560">Oxidoreductase</keyword>
<dbReference type="SUPFAM" id="SSF48264">
    <property type="entry name" value="Cytochrome P450"/>
    <property type="match status" value="1"/>
</dbReference>